<feature type="compositionally biased region" description="Basic and acidic residues" evidence="12">
    <location>
        <begin position="31"/>
        <end position="46"/>
    </location>
</feature>
<keyword evidence="5" id="KW-1133">Transmembrane helix</keyword>
<dbReference type="GeneID" id="115456729"/>
<dbReference type="CDD" id="cd06257">
    <property type="entry name" value="DnaJ"/>
    <property type="match status" value="1"/>
</dbReference>
<reference evidence="15" key="1">
    <citation type="submission" date="2025-08" db="UniProtKB">
        <authorList>
            <consortium name="RefSeq"/>
        </authorList>
    </citation>
    <scope>IDENTIFICATION</scope>
</reference>
<accession>A0A6P7WUD8</accession>
<dbReference type="RefSeq" id="XP_030041855.1">
    <property type="nucleotide sequence ID" value="XM_030185995.1"/>
</dbReference>
<dbReference type="SUPFAM" id="SSF46565">
    <property type="entry name" value="Chaperone J-domain"/>
    <property type="match status" value="1"/>
</dbReference>
<dbReference type="InParanoid" id="A0A6P7WUD8"/>
<name>A0A6P7WUD8_9AMPH</name>
<keyword evidence="2" id="KW-0812">Transmembrane</keyword>
<evidence type="ECO:0000256" key="2">
    <source>
        <dbReference type="ARBA" id="ARBA00022692"/>
    </source>
</evidence>
<organism evidence="14 15">
    <name type="scientific">Microcaecilia unicolor</name>
    <dbReference type="NCBI Taxonomy" id="1415580"/>
    <lineage>
        <taxon>Eukaryota</taxon>
        <taxon>Metazoa</taxon>
        <taxon>Chordata</taxon>
        <taxon>Craniata</taxon>
        <taxon>Vertebrata</taxon>
        <taxon>Euteleostomi</taxon>
        <taxon>Amphibia</taxon>
        <taxon>Gymnophiona</taxon>
        <taxon>Siphonopidae</taxon>
        <taxon>Microcaecilia</taxon>
    </lineage>
</organism>
<proteinExistence type="predicted"/>
<feature type="domain" description="J" evidence="13">
    <location>
        <begin position="133"/>
        <end position="198"/>
    </location>
</feature>
<dbReference type="InterPro" id="IPR036869">
    <property type="entry name" value="J_dom_sf"/>
</dbReference>
<dbReference type="PANTHER" id="PTHR44873">
    <property type="entry name" value="DNAJ HOMOLOG SUBFAMILY C MEMBER 30, MITOCHONDRIAL"/>
    <property type="match status" value="1"/>
</dbReference>
<evidence type="ECO:0000313" key="14">
    <source>
        <dbReference type="Proteomes" id="UP000515156"/>
    </source>
</evidence>
<evidence type="ECO:0000256" key="8">
    <source>
        <dbReference type="ARBA" id="ARBA00023186"/>
    </source>
</evidence>
<keyword evidence="7" id="KW-0472">Membrane</keyword>
<dbReference type="KEGG" id="muo:115456729"/>
<comment type="subunit">
    <text evidence="10">Associates with the ATP synthase complex. Interacts with MT-ATP6; interaction is direct. Interacts with ATP5MC2; interaction is direct.</text>
</comment>
<evidence type="ECO:0000256" key="3">
    <source>
        <dbReference type="ARBA" id="ARBA00022792"/>
    </source>
</evidence>
<dbReference type="GO" id="GO:0005743">
    <property type="term" value="C:mitochondrial inner membrane"/>
    <property type="evidence" value="ECO:0007669"/>
    <property type="project" value="UniProtKB-SubCell"/>
</dbReference>
<gene>
    <name evidence="15" type="primary">DNAJC30</name>
</gene>
<dbReference type="PANTHER" id="PTHR44873:SF1">
    <property type="entry name" value="DNAJ HOMOLOG SUBFAMILY C MEMBER 30, MITOCHONDRIAL"/>
    <property type="match status" value="1"/>
</dbReference>
<evidence type="ECO:0000256" key="1">
    <source>
        <dbReference type="ARBA" id="ARBA00004434"/>
    </source>
</evidence>
<dbReference type="InterPro" id="IPR001623">
    <property type="entry name" value="DnaJ_domain"/>
</dbReference>
<dbReference type="CTD" id="84277"/>
<keyword evidence="3" id="KW-0999">Mitochondrion inner membrane</keyword>
<feature type="region of interest" description="Disordered" evidence="12">
    <location>
        <begin position="31"/>
        <end position="51"/>
    </location>
</feature>
<evidence type="ECO:0000256" key="5">
    <source>
        <dbReference type="ARBA" id="ARBA00022989"/>
    </source>
</evidence>
<evidence type="ECO:0000259" key="13">
    <source>
        <dbReference type="PROSITE" id="PS50076"/>
    </source>
</evidence>
<dbReference type="InterPro" id="IPR053025">
    <property type="entry name" value="Mito_ATP_Synthase-Asso"/>
</dbReference>
<sequence length="305" mass="33805">MAEVGRRLAGSPLCLFSCAPGPASCLFVDGVRKSPQEPSPRRREDGSGETTSALAVEATSVWPWASAPPRTLCTGNRPLVFPVALNRRTQHGLSGSHRAGIEARLGTRSYSDDKKRGKANNSHGAPLYQSRSAYYEILGVPGAATQAQIKTAYYKQSFTYHPDRNSGNEQAAEHFGRISEAYLVLGSVALRKKYDRGILSQEDVRSAGKPSGKVETPTAPKRTRTTTTTSACCSPKVIFNFDEFYRAHYGEQLERERFMKRRREELQKRKSGIQDKEQLFKMTEVSAAVLLFTATCILFKWKSSS</sequence>
<dbReference type="PROSITE" id="PS50076">
    <property type="entry name" value="DNAJ_2"/>
    <property type="match status" value="1"/>
</dbReference>
<feature type="region of interest" description="Disordered" evidence="12">
    <location>
        <begin position="104"/>
        <end position="125"/>
    </location>
</feature>
<keyword evidence="14" id="KW-1185">Reference proteome</keyword>
<comment type="subcellular location">
    <subcellularLocation>
        <location evidence="1">Mitochondrion inner membrane</location>
        <topology evidence="1">Single-pass membrane protein</topology>
    </subcellularLocation>
</comment>
<dbReference type="Pfam" id="PF00226">
    <property type="entry name" value="DnaJ"/>
    <property type="match status" value="1"/>
</dbReference>
<evidence type="ECO:0000313" key="15">
    <source>
        <dbReference type="RefSeq" id="XP_030041855.1"/>
    </source>
</evidence>
<evidence type="ECO:0000256" key="7">
    <source>
        <dbReference type="ARBA" id="ARBA00023136"/>
    </source>
</evidence>
<evidence type="ECO:0000256" key="4">
    <source>
        <dbReference type="ARBA" id="ARBA00022946"/>
    </source>
</evidence>
<evidence type="ECO:0000256" key="6">
    <source>
        <dbReference type="ARBA" id="ARBA00023128"/>
    </source>
</evidence>
<keyword evidence="8" id="KW-0143">Chaperone</keyword>
<dbReference type="AlphaFoldDB" id="A0A6P7WUD8"/>
<dbReference type="Proteomes" id="UP000515156">
    <property type="component" value="Chromosome 13"/>
</dbReference>
<dbReference type="FunCoup" id="A0A6P7WUD8">
    <property type="interactions" value="575"/>
</dbReference>
<evidence type="ECO:0000256" key="11">
    <source>
        <dbReference type="ARBA" id="ARBA00070112"/>
    </source>
</evidence>
<feature type="compositionally biased region" description="Low complexity" evidence="12">
    <location>
        <begin position="216"/>
        <end position="227"/>
    </location>
</feature>
<protein>
    <recommendedName>
        <fullName evidence="11">DnaJ homolog subfamily C member 30, mitochondrial</fullName>
    </recommendedName>
</protein>
<comment type="function">
    <text evidence="9">Mitochondrial protein enriched in neurons that acts as a regulator of mitochondrial respiration. Associates with the ATP synthase complex and facilitates ATP synthesis. May be a chaperone protein involved in the turnover of the subunits of mitochondrial complex I N-module. It facilitates the degradation of N-module subunits damaged by oxidative stress, and contributes to complex I functional efficiency.</text>
</comment>
<feature type="region of interest" description="Disordered" evidence="12">
    <location>
        <begin position="204"/>
        <end position="227"/>
    </location>
</feature>
<evidence type="ECO:0000256" key="10">
    <source>
        <dbReference type="ARBA" id="ARBA00065070"/>
    </source>
</evidence>
<dbReference type="FunFam" id="1.10.287.110:FF:000060">
    <property type="entry name" value="DnaJ (Hsp40) homolog, subfamily C, member 30"/>
    <property type="match status" value="1"/>
</dbReference>
<keyword evidence="4" id="KW-0809">Transit peptide</keyword>
<dbReference type="PRINTS" id="PR00625">
    <property type="entry name" value="JDOMAIN"/>
</dbReference>
<evidence type="ECO:0000256" key="12">
    <source>
        <dbReference type="SAM" id="MobiDB-lite"/>
    </source>
</evidence>
<keyword evidence="6" id="KW-0496">Mitochondrion</keyword>
<evidence type="ECO:0000256" key="9">
    <source>
        <dbReference type="ARBA" id="ARBA00058822"/>
    </source>
</evidence>
<dbReference type="Gene3D" id="1.10.287.110">
    <property type="entry name" value="DnaJ domain"/>
    <property type="match status" value="1"/>
</dbReference>
<dbReference type="OrthoDB" id="376357at2759"/>
<dbReference type="SMART" id="SM00271">
    <property type="entry name" value="DnaJ"/>
    <property type="match status" value="1"/>
</dbReference>